<protein>
    <recommendedName>
        <fullName evidence="2 7">Inositol-pentakisphosphate 2-kinase</fullName>
        <ecNumber evidence="2 7">2.7.1.158</ecNumber>
    </recommendedName>
</protein>
<evidence type="ECO:0000313" key="9">
    <source>
        <dbReference type="Proteomes" id="UP001164746"/>
    </source>
</evidence>
<evidence type="ECO:0000313" key="8">
    <source>
        <dbReference type="EMBL" id="WAR25030.1"/>
    </source>
</evidence>
<dbReference type="EC" id="2.7.1.158" evidence="2 7"/>
<reference evidence="8" key="1">
    <citation type="submission" date="2022-11" db="EMBL/GenBank/DDBJ databases">
        <title>Centuries of genome instability and evolution in soft-shell clam transmissible cancer (bioRxiv).</title>
        <authorList>
            <person name="Hart S.F.M."/>
            <person name="Yonemitsu M.A."/>
            <person name="Giersch R.M."/>
            <person name="Beal B.F."/>
            <person name="Arriagada G."/>
            <person name="Davis B.W."/>
            <person name="Ostrander E.A."/>
            <person name="Goff S.P."/>
            <person name="Metzger M.J."/>
        </authorList>
    </citation>
    <scope>NUCLEOTIDE SEQUENCE</scope>
    <source>
        <strain evidence="8">MELC-2E11</strain>
        <tissue evidence="8">Siphon/mantle</tissue>
    </source>
</reference>
<keyword evidence="5 7" id="KW-0418">Kinase</keyword>
<gene>
    <name evidence="8" type="ORF">MAR_010734</name>
</gene>
<evidence type="ECO:0000256" key="7">
    <source>
        <dbReference type="RuleBase" id="RU364126"/>
    </source>
</evidence>
<accession>A0ABY7FS25</accession>
<name>A0ABY7FS25_MYAAR</name>
<comment type="domain">
    <text evidence="7">The EXKPK motif is conserved in inositol-pentakisphosphate 2-kinases of both family 1 and 2.</text>
</comment>
<keyword evidence="9" id="KW-1185">Reference proteome</keyword>
<evidence type="ECO:0000256" key="4">
    <source>
        <dbReference type="ARBA" id="ARBA00022741"/>
    </source>
</evidence>
<comment type="catalytic activity">
    <reaction evidence="7">
        <text>1D-myo-inositol 1,3,4,5,6-pentakisphosphate + ATP = 1D-myo-inositol hexakisphosphate + ADP + H(+)</text>
        <dbReference type="Rhea" id="RHEA:20313"/>
        <dbReference type="ChEBI" id="CHEBI:15378"/>
        <dbReference type="ChEBI" id="CHEBI:30616"/>
        <dbReference type="ChEBI" id="CHEBI:57733"/>
        <dbReference type="ChEBI" id="CHEBI:58130"/>
        <dbReference type="ChEBI" id="CHEBI:456216"/>
        <dbReference type="EC" id="2.7.1.158"/>
    </reaction>
</comment>
<dbReference type="InterPro" id="IPR009286">
    <property type="entry name" value="Ins_P5_2-kin"/>
</dbReference>
<comment type="function">
    <text evidence="7">Phosphorylates Ins(1,3,4,5,6)P5 at position 2 to form Ins(1,2,3,4,5,6)P6 (InsP6 or phytate).</text>
</comment>
<evidence type="ECO:0000256" key="5">
    <source>
        <dbReference type="ARBA" id="ARBA00022777"/>
    </source>
</evidence>
<evidence type="ECO:0000256" key="3">
    <source>
        <dbReference type="ARBA" id="ARBA00022679"/>
    </source>
</evidence>
<keyword evidence="3 7" id="KW-0808">Transferase</keyword>
<organism evidence="8 9">
    <name type="scientific">Mya arenaria</name>
    <name type="common">Soft-shell clam</name>
    <dbReference type="NCBI Taxonomy" id="6604"/>
    <lineage>
        <taxon>Eukaryota</taxon>
        <taxon>Metazoa</taxon>
        <taxon>Spiralia</taxon>
        <taxon>Lophotrochozoa</taxon>
        <taxon>Mollusca</taxon>
        <taxon>Bivalvia</taxon>
        <taxon>Autobranchia</taxon>
        <taxon>Heteroconchia</taxon>
        <taxon>Euheterodonta</taxon>
        <taxon>Imparidentia</taxon>
        <taxon>Neoheterodontei</taxon>
        <taxon>Myida</taxon>
        <taxon>Myoidea</taxon>
        <taxon>Myidae</taxon>
        <taxon>Mya</taxon>
    </lineage>
</organism>
<sequence>MEQNMADSGKWKFRGEGNAFLVLTNTQEKMVFRLAKSTHWGKGHLCKTGKTTAEKVHTEMGLVVDYMKNVMQPLLSPSFVVLPELRLLDGGILEEAENQIQESRPAQRKGKEVEHSTIDPDMLSALVLPDLCYVQGRGTNLDNTTPTISVEIKPKKAFKHSHDSLNISSEEKSQVCKFCMHQRLKAKEGQWPETSRYCPLDLFSGYQLIHDGEEVHGAWNKFDLSEVLQMFFACSLSTISNGHHSRYKLLPRFLDLVLEALLYVPEDEGGASVDISQPTMCSSPVQYCQNSRPETSSYHLDGPYNEGDWLEALTHDCGEFIISDATLTAVDKVKRFLVSKTMQDCSIMVALQRINENENEATIGPCLTDSEGQRFRFSVTIIDLDPKPFCKIPAYNRQDVDIVKAYRESGID</sequence>
<keyword evidence="4 7" id="KW-0547">Nucleotide-binding</keyword>
<comment type="similarity">
    <text evidence="1">Belongs to the IPK1 type 2 family.</text>
</comment>
<evidence type="ECO:0000256" key="6">
    <source>
        <dbReference type="ARBA" id="ARBA00022840"/>
    </source>
</evidence>
<dbReference type="PANTHER" id="PTHR14456">
    <property type="entry name" value="INOSITOL POLYPHOSPHATE KINASE 1"/>
    <property type="match status" value="1"/>
</dbReference>
<evidence type="ECO:0000256" key="2">
    <source>
        <dbReference type="ARBA" id="ARBA00012023"/>
    </source>
</evidence>
<keyword evidence="6 7" id="KW-0067">ATP-binding</keyword>
<dbReference type="Gene3D" id="3.30.200.110">
    <property type="entry name" value="Inositol-pentakisphosphate 2-kinase, N-lobe"/>
    <property type="match status" value="1"/>
</dbReference>
<dbReference type="PANTHER" id="PTHR14456:SF2">
    <property type="entry name" value="INOSITOL-PENTAKISPHOSPHATE 2-KINASE"/>
    <property type="match status" value="1"/>
</dbReference>
<dbReference type="InterPro" id="IPR043001">
    <property type="entry name" value="IP5_2-K_N_lobe"/>
</dbReference>
<proteinExistence type="inferred from homology"/>
<evidence type="ECO:0000256" key="1">
    <source>
        <dbReference type="ARBA" id="ARBA00007229"/>
    </source>
</evidence>
<dbReference type="EMBL" id="CP111025">
    <property type="protein sequence ID" value="WAR25030.1"/>
    <property type="molecule type" value="Genomic_DNA"/>
</dbReference>
<dbReference type="Pfam" id="PF06090">
    <property type="entry name" value="Ins_P5_2-kin"/>
    <property type="match status" value="2"/>
</dbReference>
<dbReference type="Proteomes" id="UP001164746">
    <property type="component" value="Chromosome 14"/>
</dbReference>